<dbReference type="PATRIC" id="fig|1125718.3.peg.1029"/>
<feature type="compositionally biased region" description="Basic and acidic residues" evidence="1">
    <location>
        <begin position="272"/>
        <end position="291"/>
    </location>
</feature>
<dbReference type="InterPro" id="IPR015424">
    <property type="entry name" value="PyrdxlP-dep_Trfase"/>
</dbReference>
<dbReference type="eggNOG" id="ENOG50346YS">
    <property type="taxonomic scope" value="Bacteria"/>
</dbReference>
<dbReference type="Gene3D" id="3.40.640.10">
    <property type="entry name" value="Type I PLP-dependent aspartate aminotransferase-like (Major domain)"/>
    <property type="match status" value="1"/>
</dbReference>
<gene>
    <name evidence="2" type="ORF">HMPREF1318_2009</name>
</gene>
<feature type="region of interest" description="Disordered" evidence="1">
    <location>
        <begin position="303"/>
        <end position="332"/>
    </location>
</feature>
<dbReference type="Proteomes" id="UP000002941">
    <property type="component" value="Unassembled WGS sequence"/>
</dbReference>
<feature type="region of interest" description="Disordered" evidence="1">
    <location>
        <begin position="261"/>
        <end position="291"/>
    </location>
</feature>
<evidence type="ECO:0000313" key="3">
    <source>
        <dbReference type="Proteomes" id="UP000002941"/>
    </source>
</evidence>
<reference evidence="2 3" key="1">
    <citation type="submission" date="2012-05" db="EMBL/GenBank/DDBJ databases">
        <authorList>
            <person name="Harkins D.M."/>
            <person name="Madupu R."/>
            <person name="Durkin A.S."/>
            <person name="Torralba M."/>
            <person name="Methe B."/>
            <person name="Sutton G.G."/>
            <person name="Nelson K.E."/>
        </authorList>
    </citation>
    <scope>NUCLEOTIDE SEQUENCE [LARGE SCALE GENOMIC DNA]</scope>
    <source>
        <strain evidence="2 3">F0489</strain>
    </source>
</reference>
<evidence type="ECO:0000256" key="1">
    <source>
        <dbReference type="SAM" id="MobiDB-lite"/>
    </source>
</evidence>
<name>J1HL41_9ACTO</name>
<dbReference type="InterPro" id="IPR015421">
    <property type="entry name" value="PyrdxlP-dep_Trfase_major"/>
</dbReference>
<protein>
    <recommendedName>
        <fullName evidence="4">DegT/DnrJ/EryC1/StrS aminotransferase domain protein</fullName>
    </recommendedName>
</protein>
<organism evidence="2 3">
    <name type="scientific">Actinomyces massiliensis F0489</name>
    <dbReference type="NCBI Taxonomy" id="1125718"/>
    <lineage>
        <taxon>Bacteria</taxon>
        <taxon>Bacillati</taxon>
        <taxon>Actinomycetota</taxon>
        <taxon>Actinomycetes</taxon>
        <taxon>Actinomycetales</taxon>
        <taxon>Actinomycetaceae</taxon>
        <taxon>Actinomyces</taxon>
    </lineage>
</organism>
<sequence length="361" mass="38059">MPRYRCEAMAVPFALEGMRVLTVDVGADLLLDPCVLSEALDRAPGAAVVHCETYGNHGGQELTSALAIARMRGSAVILDATHSLVDRLLATAASPGALGAITGGSEPWDAIVASTRKLLPVPDGAWLAWSESSSLARDLRRAVAELPGRNAVDEHCTALGIELGRASDAMRASLGSRREELRIQVCAIADRHERAIETALAPVPASARTIALLEALDPGALQLRAHTARRLRERLTAGLRACGLRVVNPGSAGCVALSAATRNRGETPASPECRKSQEFQESQRRRSQRALDEVEEALARSGLWGPVSWPDPGAGAGTPPWPRVVTVPTDDPGRMNELIDVVGTALGEGAEAGAGRLRLAE</sequence>
<evidence type="ECO:0008006" key="4">
    <source>
        <dbReference type="Google" id="ProtNLM"/>
    </source>
</evidence>
<proteinExistence type="predicted"/>
<dbReference type="AlphaFoldDB" id="J1HL41"/>
<comment type="caution">
    <text evidence="2">The sequence shown here is derived from an EMBL/GenBank/DDBJ whole genome shotgun (WGS) entry which is preliminary data.</text>
</comment>
<dbReference type="EMBL" id="AKFT01000069">
    <property type="protein sequence ID" value="EJF46273.1"/>
    <property type="molecule type" value="Genomic_DNA"/>
</dbReference>
<dbReference type="SUPFAM" id="SSF53383">
    <property type="entry name" value="PLP-dependent transferases"/>
    <property type="match status" value="1"/>
</dbReference>
<accession>J1HL41</accession>
<keyword evidence="3" id="KW-1185">Reference proteome</keyword>
<evidence type="ECO:0000313" key="2">
    <source>
        <dbReference type="EMBL" id="EJF46273.1"/>
    </source>
</evidence>